<accession>A0A193LBP5</accession>
<organism evidence="2 3">
    <name type="scientific">Woeseia oceani</name>
    <dbReference type="NCBI Taxonomy" id="1548547"/>
    <lineage>
        <taxon>Bacteria</taxon>
        <taxon>Pseudomonadati</taxon>
        <taxon>Pseudomonadota</taxon>
        <taxon>Gammaproteobacteria</taxon>
        <taxon>Woeseiales</taxon>
        <taxon>Woeseiaceae</taxon>
        <taxon>Woeseia</taxon>
    </lineage>
</organism>
<sequence length="297" mass="33579">MSELILSVIGIIGVMLLGMLCWRWFDQREEQAVWTRLAALQPDEPARFDPAMLQTLPAPAQRYLRYAIAPGTPLFSVAEVTMQGTFRLGSSDQPGDMTLQAEQVLAAPYGFLWRMSAAAGLMRVSGSDMAEGRMSWSHFWLQQVIPVARVGGDADHRRSAFGRCVAEAVFWTPAVLLTSENVEWEAVDESLVRVIFRFEGLEQAVDLFVEPDGHLAKIVFQRWSDANPQKRYQLQPFGGHLSRYRNFHGFNLPTRIEAGNFFGTDQYFEFFKVDVTDVRFPDAADNNPDGDPQQKPR</sequence>
<dbReference type="KEGG" id="woc:BA177_00315"/>
<keyword evidence="1" id="KW-0812">Transmembrane</keyword>
<dbReference type="RefSeq" id="WP_068611692.1">
    <property type="nucleotide sequence ID" value="NZ_CP016268.1"/>
</dbReference>
<keyword evidence="1" id="KW-0472">Membrane</keyword>
<dbReference type="OrthoDB" id="3671061at2"/>
<proteinExistence type="predicted"/>
<dbReference type="Proteomes" id="UP000092695">
    <property type="component" value="Chromosome"/>
</dbReference>
<protein>
    <submittedName>
        <fullName evidence="2">Uncharacterized protein</fullName>
    </submittedName>
</protein>
<reference evidence="2 3" key="1">
    <citation type="submission" date="2016-06" db="EMBL/GenBank/DDBJ databases">
        <title>Complete genome sequence of a deep-branching marine Gamma Proteobacterium Woeseia oceani type strain XK5.</title>
        <authorList>
            <person name="Mu D."/>
            <person name="Du Z."/>
        </authorList>
    </citation>
    <scope>NUCLEOTIDE SEQUENCE [LARGE SCALE GENOMIC DNA]</scope>
    <source>
        <strain evidence="2 3">XK5</strain>
    </source>
</reference>
<evidence type="ECO:0000256" key="1">
    <source>
        <dbReference type="SAM" id="Phobius"/>
    </source>
</evidence>
<dbReference type="STRING" id="1548547.BA177_00315"/>
<keyword evidence="1" id="KW-1133">Transmembrane helix</keyword>
<feature type="transmembrane region" description="Helical" evidence="1">
    <location>
        <begin position="6"/>
        <end position="25"/>
    </location>
</feature>
<evidence type="ECO:0000313" key="2">
    <source>
        <dbReference type="EMBL" id="ANO49861.1"/>
    </source>
</evidence>
<dbReference type="InterPro" id="IPR046674">
    <property type="entry name" value="DUF6544"/>
</dbReference>
<keyword evidence="3" id="KW-1185">Reference proteome</keyword>
<evidence type="ECO:0000313" key="3">
    <source>
        <dbReference type="Proteomes" id="UP000092695"/>
    </source>
</evidence>
<dbReference type="AlphaFoldDB" id="A0A193LBP5"/>
<gene>
    <name evidence="2" type="ORF">BA177_00315</name>
</gene>
<name>A0A193LBP5_9GAMM</name>
<dbReference type="Pfam" id="PF20181">
    <property type="entry name" value="DUF6544"/>
    <property type="match status" value="1"/>
</dbReference>
<dbReference type="EMBL" id="CP016268">
    <property type="protein sequence ID" value="ANO49861.1"/>
    <property type="molecule type" value="Genomic_DNA"/>
</dbReference>